<organism evidence="2 3">
    <name type="scientific">Linnemannia schmuckeri</name>
    <dbReference type="NCBI Taxonomy" id="64567"/>
    <lineage>
        <taxon>Eukaryota</taxon>
        <taxon>Fungi</taxon>
        <taxon>Fungi incertae sedis</taxon>
        <taxon>Mucoromycota</taxon>
        <taxon>Mortierellomycotina</taxon>
        <taxon>Mortierellomycetes</taxon>
        <taxon>Mortierellales</taxon>
        <taxon>Mortierellaceae</taxon>
        <taxon>Linnemannia</taxon>
    </lineage>
</organism>
<sequence length="152" mass="15563">MYIIRQAETACAKITTVDNNPVGVKFIDPVDNLYMNSDAILSACWEALGKNETVYQPCVAQTQCKAGEVTIFQGYVARQAATVEALIAADSTYADSGAGAGTPVATTTDNATGTTSTARPTAPSSGANGLVASRKVVAFGAFFAMAAAGLVL</sequence>
<gene>
    <name evidence="2" type="ORF">BG015_011914</name>
</gene>
<name>A0A9P5RU14_9FUNG</name>
<feature type="compositionally biased region" description="Low complexity" evidence="1">
    <location>
        <begin position="101"/>
        <end position="124"/>
    </location>
</feature>
<dbReference type="EMBL" id="JAAAUQ010000959">
    <property type="protein sequence ID" value="KAF9145368.1"/>
    <property type="molecule type" value="Genomic_DNA"/>
</dbReference>
<proteinExistence type="predicted"/>
<dbReference type="AlphaFoldDB" id="A0A9P5RU14"/>
<reference evidence="2" key="1">
    <citation type="journal article" date="2020" name="Fungal Divers.">
        <title>Resolving the Mortierellaceae phylogeny through synthesis of multi-gene phylogenetics and phylogenomics.</title>
        <authorList>
            <person name="Vandepol N."/>
            <person name="Liber J."/>
            <person name="Desiro A."/>
            <person name="Na H."/>
            <person name="Kennedy M."/>
            <person name="Barry K."/>
            <person name="Grigoriev I.V."/>
            <person name="Miller A.N."/>
            <person name="O'Donnell K."/>
            <person name="Stajich J.E."/>
            <person name="Bonito G."/>
        </authorList>
    </citation>
    <scope>NUCLEOTIDE SEQUENCE</scope>
    <source>
        <strain evidence="2">NRRL 6426</strain>
    </source>
</reference>
<accession>A0A9P5RU14</accession>
<protein>
    <submittedName>
        <fullName evidence="2">Uncharacterized protein</fullName>
    </submittedName>
</protein>
<evidence type="ECO:0000256" key="1">
    <source>
        <dbReference type="SAM" id="MobiDB-lite"/>
    </source>
</evidence>
<evidence type="ECO:0000313" key="2">
    <source>
        <dbReference type="EMBL" id="KAF9145368.1"/>
    </source>
</evidence>
<dbReference type="Proteomes" id="UP000748756">
    <property type="component" value="Unassembled WGS sequence"/>
</dbReference>
<evidence type="ECO:0000313" key="3">
    <source>
        <dbReference type="Proteomes" id="UP000748756"/>
    </source>
</evidence>
<dbReference type="OrthoDB" id="2389004at2759"/>
<feature type="region of interest" description="Disordered" evidence="1">
    <location>
        <begin position="99"/>
        <end position="124"/>
    </location>
</feature>
<keyword evidence="3" id="KW-1185">Reference proteome</keyword>
<comment type="caution">
    <text evidence="2">The sequence shown here is derived from an EMBL/GenBank/DDBJ whole genome shotgun (WGS) entry which is preliminary data.</text>
</comment>